<dbReference type="RefSeq" id="WP_265722855.1">
    <property type="nucleotide sequence ID" value="NZ_JAPIVK010000030.1"/>
</dbReference>
<proteinExistence type="predicted"/>
<dbReference type="InterPro" id="IPR036013">
    <property type="entry name" value="Band_7/SPFH_dom_sf"/>
</dbReference>
<comment type="caution">
    <text evidence="1">The sequence shown here is derived from an EMBL/GenBank/DDBJ whole genome shotgun (WGS) entry which is preliminary data.</text>
</comment>
<name>A0ABW5EEE8_9GAMM</name>
<reference evidence="2" key="1">
    <citation type="journal article" date="2019" name="Int. J. Syst. Evol. Microbiol.">
        <title>The Global Catalogue of Microorganisms (GCM) 10K type strain sequencing project: providing services to taxonomists for standard genome sequencing and annotation.</title>
        <authorList>
            <consortium name="The Broad Institute Genomics Platform"/>
            <consortium name="The Broad Institute Genome Sequencing Center for Infectious Disease"/>
            <person name="Wu L."/>
            <person name="Ma J."/>
        </authorList>
    </citation>
    <scope>NUCLEOTIDE SEQUENCE [LARGE SCALE GENOMIC DNA]</scope>
    <source>
        <strain evidence="2">KCTC 12848</strain>
    </source>
</reference>
<dbReference type="SUPFAM" id="SSF117892">
    <property type="entry name" value="Band 7/SPFH domain"/>
    <property type="match status" value="1"/>
</dbReference>
<dbReference type="Proteomes" id="UP001597425">
    <property type="component" value="Unassembled WGS sequence"/>
</dbReference>
<evidence type="ECO:0000313" key="2">
    <source>
        <dbReference type="Proteomes" id="UP001597425"/>
    </source>
</evidence>
<accession>A0ABW5EEE8</accession>
<keyword evidence="2" id="KW-1185">Reference proteome</keyword>
<evidence type="ECO:0000313" key="1">
    <source>
        <dbReference type="EMBL" id="MFD2311647.1"/>
    </source>
</evidence>
<organism evidence="1 2">
    <name type="scientific">Microbulbifer halophilus</name>
    <dbReference type="NCBI Taxonomy" id="453963"/>
    <lineage>
        <taxon>Bacteria</taxon>
        <taxon>Pseudomonadati</taxon>
        <taxon>Pseudomonadota</taxon>
        <taxon>Gammaproteobacteria</taxon>
        <taxon>Cellvibrionales</taxon>
        <taxon>Microbulbiferaceae</taxon>
        <taxon>Microbulbifer</taxon>
    </lineage>
</organism>
<dbReference type="EMBL" id="JBHUJD010000020">
    <property type="protein sequence ID" value="MFD2311647.1"/>
    <property type="molecule type" value="Genomic_DNA"/>
</dbReference>
<protein>
    <submittedName>
        <fullName evidence="1">Uncharacterized protein</fullName>
    </submittedName>
</protein>
<sequence length="104" mass="11620">MKVSPAKSCEQAGLNGGWTFPERALVLPLYGNVKHRLEIVARDPLVHREDKDSLNLGIALDVCEQLAEHGIEIATVGVKDVILPGDMKQILTRWWKPRRSPKPT</sequence>
<gene>
    <name evidence="1" type="ORF">ACFSKX_14565</name>
</gene>